<gene>
    <name evidence="2" type="ORF">MICPUN_61076</name>
</gene>
<keyword evidence="3" id="KW-1185">Reference proteome</keyword>
<dbReference type="EMBL" id="CP001329">
    <property type="protein sequence ID" value="ACO65414.1"/>
    <property type="molecule type" value="Genomic_DNA"/>
</dbReference>
<evidence type="ECO:0000256" key="1">
    <source>
        <dbReference type="SAM" id="Phobius"/>
    </source>
</evidence>
<reference evidence="2 3" key="1">
    <citation type="journal article" date="2009" name="Science">
        <title>Green evolution and dynamic adaptations revealed by genomes of the marine picoeukaryotes Micromonas.</title>
        <authorList>
            <person name="Worden A.Z."/>
            <person name="Lee J.H."/>
            <person name="Mock T."/>
            <person name="Rouze P."/>
            <person name="Simmons M.P."/>
            <person name="Aerts A.L."/>
            <person name="Allen A.E."/>
            <person name="Cuvelier M.L."/>
            <person name="Derelle E."/>
            <person name="Everett M.V."/>
            <person name="Foulon E."/>
            <person name="Grimwood J."/>
            <person name="Gundlach H."/>
            <person name="Henrissat B."/>
            <person name="Napoli C."/>
            <person name="McDonald S.M."/>
            <person name="Parker M.S."/>
            <person name="Rombauts S."/>
            <person name="Salamov A."/>
            <person name="Von Dassow P."/>
            <person name="Badger J.H."/>
            <person name="Coutinho P.M."/>
            <person name="Demir E."/>
            <person name="Dubchak I."/>
            <person name="Gentemann C."/>
            <person name="Eikrem W."/>
            <person name="Gready J.E."/>
            <person name="John U."/>
            <person name="Lanier W."/>
            <person name="Lindquist E.A."/>
            <person name="Lucas S."/>
            <person name="Mayer K.F."/>
            <person name="Moreau H."/>
            <person name="Not F."/>
            <person name="Otillar R."/>
            <person name="Panaud O."/>
            <person name="Pangilinan J."/>
            <person name="Paulsen I."/>
            <person name="Piegu B."/>
            <person name="Poliakov A."/>
            <person name="Robbens S."/>
            <person name="Schmutz J."/>
            <person name="Toulza E."/>
            <person name="Wyss T."/>
            <person name="Zelensky A."/>
            <person name="Zhou K."/>
            <person name="Armbrust E.V."/>
            <person name="Bhattacharya D."/>
            <person name="Goodenough U.W."/>
            <person name="Van de Peer Y."/>
            <person name="Grigoriev I.V."/>
        </authorList>
    </citation>
    <scope>NUCLEOTIDE SEQUENCE [LARGE SCALE GENOMIC DNA]</scope>
    <source>
        <strain evidence="3">RCC299 / NOUM17</strain>
    </source>
</reference>
<protein>
    <recommendedName>
        <fullName evidence="4">Transmembrane protein</fullName>
    </recommendedName>
</protein>
<keyword evidence="1" id="KW-1133">Transmembrane helix</keyword>
<dbReference type="KEGG" id="mis:MICPUN_61076"/>
<dbReference type="Proteomes" id="UP000002009">
    <property type="component" value="Chromosome 9"/>
</dbReference>
<proteinExistence type="predicted"/>
<dbReference type="AlphaFoldDB" id="C1EBH7"/>
<keyword evidence="1" id="KW-0472">Membrane</keyword>
<dbReference type="GeneID" id="8246332"/>
<evidence type="ECO:0000313" key="2">
    <source>
        <dbReference type="EMBL" id="ACO65414.1"/>
    </source>
</evidence>
<evidence type="ECO:0008006" key="4">
    <source>
        <dbReference type="Google" id="ProtNLM"/>
    </source>
</evidence>
<organism evidence="2 3">
    <name type="scientific">Micromonas commoda (strain RCC299 / NOUM17 / CCMP2709)</name>
    <name type="common">Picoplanktonic green alga</name>
    <dbReference type="NCBI Taxonomy" id="296587"/>
    <lineage>
        <taxon>Eukaryota</taxon>
        <taxon>Viridiplantae</taxon>
        <taxon>Chlorophyta</taxon>
        <taxon>Mamiellophyceae</taxon>
        <taxon>Mamiellales</taxon>
        <taxon>Mamiellaceae</taxon>
        <taxon>Micromonas</taxon>
    </lineage>
</organism>
<feature type="transmembrane region" description="Helical" evidence="1">
    <location>
        <begin position="20"/>
        <end position="41"/>
    </location>
</feature>
<sequence>MGTDLEAEQLLGSRREARRFARVVKLLLAFMFVAIGLDYVLSRSNDPDVRRAQEKRGVRGRIHRVEHRLEDAWEERYARHAVLDEDGEGRRRRTRHKP</sequence>
<dbReference type="InParanoid" id="C1EBH7"/>
<keyword evidence="1" id="KW-0812">Transmembrane</keyword>
<dbReference type="RefSeq" id="XP_002504156.1">
    <property type="nucleotide sequence ID" value="XM_002504110.1"/>
</dbReference>
<evidence type="ECO:0000313" key="3">
    <source>
        <dbReference type="Proteomes" id="UP000002009"/>
    </source>
</evidence>
<name>C1EBH7_MICCC</name>
<accession>C1EBH7</accession>